<dbReference type="Proteomes" id="UP000268014">
    <property type="component" value="Unassembled WGS sequence"/>
</dbReference>
<sequence>MYPSQTSSTTRFKTDFPFVVHGSHSSRRSMILPQQPLMCQRSRQQNSSFSRKERFNKVVTDVTNSVCRVNNAIAKGCCECPQGAGSKIVCSSEGHPTMASIRCDGTYFTVPCSPGVESTLRLMHTLARLRKICDVNCGSTTTTFKSLEYYIGQERFMDSALDKNDSIQENPCR</sequence>
<dbReference type="WBParaSite" id="HPLM_0001337401-mRNA-1">
    <property type="protein sequence ID" value="HPLM_0001337401-mRNA-1"/>
    <property type="gene ID" value="HPLM_0001337401"/>
</dbReference>
<organism evidence="3">
    <name type="scientific">Haemonchus placei</name>
    <name type="common">Barber's pole worm</name>
    <dbReference type="NCBI Taxonomy" id="6290"/>
    <lineage>
        <taxon>Eukaryota</taxon>
        <taxon>Metazoa</taxon>
        <taxon>Ecdysozoa</taxon>
        <taxon>Nematoda</taxon>
        <taxon>Chromadorea</taxon>
        <taxon>Rhabditida</taxon>
        <taxon>Rhabditina</taxon>
        <taxon>Rhabditomorpha</taxon>
        <taxon>Strongyloidea</taxon>
        <taxon>Trichostrongylidae</taxon>
        <taxon>Haemonchus</taxon>
    </lineage>
</organism>
<dbReference type="OrthoDB" id="5870371at2759"/>
<proteinExistence type="predicted"/>
<dbReference type="EMBL" id="UZAF01018181">
    <property type="protein sequence ID" value="VDO48844.1"/>
    <property type="molecule type" value="Genomic_DNA"/>
</dbReference>
<reference evidence="1 2" key="2">
    <citation type="submission" date="2018-11" db="EMBL/GenBank/DDBJ databases">
        <authorList>
            <consortium name="Pathogen Informatics"/>
        </authorList>
    </citation>
    <scope>NUCLEOTIDE SEQUENCE [LARGE SCALE GENOMIC DNA]</scope>
    <source>
        <strain evidence="1 2">MHpl1</strain>
    </source>
</reference>
<evidence type="ECO:0000313" key="1">
    <source>
        <dbReference type="EMBL" id="VDO48844.1"/>
    </source>
</evidence>
<dbReference type="Gene3D" id="2.60.40.3770">
    <property type="match status" value="1"/>
</dbReference>
<evidence type="ECO:0000313" key="3">
    <source>
        <dbReference type="WBParaSite" id="HPLM_0001337401-mRNA-1"/>
    </source>
</evidence>
<keyword evidence="2" id="KW-1185">Reference proteome</keyword>
<dbReference type="AlphaFoldDB" id="A0A0N4WPQ9"/>
<evidence type="ECO:0000313" key="2">
    <source>
        <dbReference type="Proteomes" id="UP000268014"/>
    </source>
</evidence>
<protein>
    <submittedName>
        <fullName evidence="3">Phlebovirus glycoprotein G2 fusion domain-containing protein</fullName>
    </submittedName>
</protein>
<gene>
    <name evidence="1" type="ORF">HPLM_LOCUS13366</name>
</gene>
<reference evidence="3" key="1">
    <citation type="submission" date="2017-02" db="UniProtKB">
        <authorList>
            <consortium name="WormBaseParasite"/>
        </authorList>
    </citation>
    <scope>IDENTIFICATION</scope>
</reference>
<accession>A0A0N4WPQ9</accession>
<name>A0A0N4WPQ9_HAEPC</name>